<feature type="region of interest" description="Disordered" evidence="1">
    <location>
        <begin position="116"/>
        <end position="157"/>
    </location>
</feature>
<name>F4RRQ4_MELLP</name>
<dbReference type="STRING" id="747676.F4RRQ4"/>
<dbReference type="KEGG" id="mlr:MELLADRAFT_108025"/>
<evidence type="ECO:0000256" key="1">
    <source>
        <dbReference type="SAM" id="MobiDB-lite"/>
    </source>
</evidence>
<dbReference type="GeneID" id="18923347"/>
<reference evidence="3" key="1">
    <citation type="journal article" date="2011" name="Proc. Natl. Acad. Sci. U.S.A.">
        <title>Obligate biotrophy features unraveled by the genomic analysis of rust fungi.</title>
        <authorList>
            <person name="Duplessis S."/>
            <person name="Cuomo C.A."/>
            <person name="Lin Y.-C."/>
            <person name="Aerts A."/>
            <person name="Tisserant E."/>
            <person name="Veneault-Fourrey C."/>
            <person name="Joly D.L."/>
            <person name="Hacquard S."/>
            <person name="Amselem J."/>
            <person name="Cantarel B.L."/>
            <person name="Chiu R."/>
            <person name="Coutinho P.M."/>
            <person name="Feau N."/>
            <person name="Field M."/>
            <person name="Frey P."/>
            <person name="Gelhaye E."/>
            <person name="Goldberg J."/>
            <person name="Grabherr M.G."/>
            <person name="Kodira C.D."/>
            <person name="Kohler A."/>
            <person name="Kuees U."/>
            <person name="Lindquist E.A."/>
            <person name="Lucas S.M."/>
            <person name="Mago R."/>
            <person name="Mauceli E."/>
            <person name="Morin E."/>
            <person name="Murat C."/>
            <person name="Pangilinan J.L."/>
            <person name="Park R."/>
            <person name="Pearson M."/>
            <person name="Quesneville H."/>
            <person name="Rouhier N."/>
            <person name="Sakthikumar S."/>
            <person name="Salamov A.A."/>
            <person name="Schmutz J."/>
            <person name="Selles B."/>
            <person name="Shapiro H."/>
            <person name="Tanguay P."/>
            <person name="Tuskan G.A."/>
            <person name="Henrissat B."/>
            <person name="Van de Peer Y."/>
            <person name="Rouze P."/>
            <person name="Ellis J.G."/>
            <person name="Dodds P.N."/>
            <person name="Schein J.E."/>
            <person name="Zhong S."/>
            <person name="Hamelin R.C."/>
            <person name="Grigoriev I.V."/>
            <person name="Szabo L.J."/>
            <person name="Martin F."/>
        </authorList>
    </citation>
    <scope>NUCLEOTIDE SEQUENCE [LARGE SCALE GENOMIC DNA]</scope>
    <source>
        <strain evidence="3">98AG31 / pathotype 3-4-7</strain>
    </source>
</reference>
<feature type="compositionally biased region" description="Polar residues" evidence="1">
    <location>
        <begin position="139"/>
        <end position="157"/>
    </location>
</feature>
<dbReference type="EMBL" id="GL883115">
    <property type="protein sequence ID" value="EGG04982.1"/>
    <property type="molecule type" value="Genomic_DNA"/>
</dbReference>
<gene>
    <name evidence="2" type="ORF">MELLADRAFT_108025</name>
</gene>
<organism evidence="3">
    <name type="scientific">Melampsora larici-populina (strain 98AG31 / pathotype 3-4-7)</name>
    <name type="common">Poplar leaf rust fungus</name>
    <dbReference type="NCBI Taxonomy" id="747676"/>
    <lineage>
        <taxon>Eukaryota</taxon>
        <taxon>Fungi</taxon>
        <taxon>Dikarya</taxon>
        <taxon>Basidiomycota</taxon>
        <taxon>Pucciniomycotina</taxon>
        <taxon>Pucciniomycetes</taxon>
        <taxon>Pucciniales</taxon>
        <taxon>Melampsoraceae</taxon>
        <taxon>Melampsora</taxon>
    </lineage>
</organism>
<sequence length="413" mass="45744">MTYVIDPRYRPMQTVVHNAPTAYQVAAAYHAGVQVNPQRVSHWSMFQVEQVFKAQFHCLSKIYYIQNSPNPHPLQQTQNYINYAQSQNHAQIGTHAHNHAQNPIQKRVKISHPQETPAKVYKRSSPQMVLQKRAHKQSHQQAQRSQIRAKGTPQTQTQPLAQINAQPLAQIHAPTPVKIHAQGHAQIHTQSPAQVNAQINAQPLAQLHAPTPKIHAPTPVRIHAQGPAQIHTKSPAQINAQPLAQLHAQTTTHTQTPKTPAQTTVKIPAQGPAQIPAQAPKIPAQTTVNIPTQSSAQIPAQTPVKIPAQGPAQILTQSSAQKPKQNLAQKPVKHDAQNSTRRPQAVRVDRLQAPAPWKTNLERLMDDIESDQEFGYSPEFHMKVMAASKFCVALYASYASSTSTNFLYFSLLL</sequence>
<proteinExistence type="predicted"/>
<dbReference type="Proteomes" id="UP000001072">
    <property type="component" value="Unassembled WGS sequence"/>
</dbReference>
<dbReference type="RefSeq" id="XP_007411735.1">
    <property type="nucleotide sequence ID" value="XM_007411673.1"/>
</dbReference>
<protein>
    <submittedName>
        <fullName evidence="2">Uncharacterized protein</fullName>
    </submittedName>
</protein>
<dbReference type="eggNOG" id="ENOG502RTS7">
    <property type="taxonomic scope" value="Eukaryota"/>
</dbReference>
<feature type="region of interest" description="Disordered" evidence="1">
    <location>
        <begin position="318"/>
        <end position="347"/>
    </location>
</feature>
<feature type="compositionally biased region" description="Polar residues" evidence="1">
    <location>
        <begin position="318"/>
        <end position="328"/>
    </location>
</feature>
<dbReference type="HOGENOM" id="CLU_665767_0_0_1"/>
<dbReference type="VEuPathDB" id="FungiDB:MELLADRAFT_108025"/>
<accession>F4RRQ4</accession>
<evidence type="ECO:0000313" key="3">
    <source>
        <dbReference type="Proteomes" id="UP000001072"/>
    </source>
</evidence>
<evidence type="ECO:0000313" key="2">
    <source>
        <dbReference type="EMBL" id="EGG04982.1"/>
    </source>
</evidence>
<dbReference type="AlphaFoldDB" id="F4RRQ4"/>
<dbReference type="InParanoid" id="F4RRQ4"/>
<keyword evidence="3" id="KW-1185">Reference proteome</keyword>
<dbReference type="OrthoDB" id="10011458at2759"/>